<organism evidence="3 4">
    <name type="scientific">Fusarium gaditjirri</name>
    <dbReference type="NCBI Taxonomy" id="282569"/>
    <lineage>
        <taxon>Eukaryota</taxon>
        <taxon>Fungi</taxon>
        <taxon>Dikarya</taxon>
        <taxon>Ascomycota</taxon>
        <taxon>Pezizomycotina</taxon>
        <taxon>Sordariomycetes</taxon>
        <taxon>Hypocreomycetidae</taxon>
        <taxon>Hypocreales</taxon>
        <taxon>Nectriaceae</taxon>
        <taxon>Fusarium</taxon>
        <taxon>Fusarium nisikadoi species complex</taxon>
    </lineage>
</organism>
<comment type="caution">
    <text evidence="3">The sequence shown here is derived from an EMBL/GenBank/DDBJ whole genome shotgun (WGS) entry which is preliminary data.</text>
</comment>
<feature type="compositionally biased region" description="Polar residues" evidence="1">
    <location>
        <begin position="152"/>
        <end position="197"/>
    </location>
</feature>
<protein>
    <submittedName>
        <fullName evidence="3">Uncharacterized protein</fullName>
    </submittedName>
</protein>
<feature type="signal peptide" evidence="2">
    <location>
        <begin position="1"/>
        <end position="19"/>
    </location>
</feature>
<dbReference type="OrthoDB" id="5098170at2759"/>
<feature type="region of interest" description="Disordered" evidence="1">
    <location>
        <begin position="136"/>
        <end position="333"/>
    </location>
</feature>
<accession>A0A8H4SXZ5</accession>
<evidence type="ECO:0000256" key="2">
    <source>
        <dbReference type="SAM" id="SignalP"/>
    </source>
</evidence>
<gene>
    <name evidence="3" type="ORF">FGADI_10147</name>
</gene>
<feature type="compositionally biased region" description="Polar residues" evidence="1">
    <location>
        <begin position="310"/>
        <end position="325"/>
    </location>
</feature>
<dbReference type="Proteomes" id="UP000604273">
    <property type="component" value="Unassembled WGS sequence"/>
</dbReference>
<feature type="compositionally biased region" description="Gly residues" evidence="1">
    <location>
        <begin position="291"/>
        <end position="301"/>
    </location>
</feature>
<proteinExistence type="predicted"/>
<evidence type="ECO:0000313" key="3">
    <source>
        <dbReference type="EMBL" id="KAF4947754.1"/>
    </source>
</evidence>
<evidence type="ECO:0000256" key="1">
    <source>
        <dbReference type="SAM" id="MobiDB-lite"/>
    </source>
</evidence>
<reference evidence="3" key="1">
    <citation type="journal article" date="2020" name="BMC Genomics">
        <title>Correction to: Identification and distribution of gene clusters required for synthesis of sphingolipid metabolism inhibitors in diverse species of the filamentous fungus Fusarium.</title>
        <authorList>
            <person name="Kim H.S."/>
            <person name="Lohmar J.M."/>
            <person name="Busman M."/>
            <person name="Brown D.W."/>
            <person name="Naumann T.A."/>
            <person name="Divon H.H."/>
            <person name="Lysoe E."/>
            <person name="Uhlig S."/>
            <person name="Proctor R.H."/>
        </authorList>
    </citation>
    <scope>NUCLEOTIDE SEQUENCE</scope>
    <source>
        <strain evidence="3">NRRL 45417</strain>
    </source>
</reference>
<sequence>MTRLTTISCGLSFLLPVYARVISDPCGVTTSTLPIITVTKGPNGYYNQYTRTYHEFYPQGLTTKVYTITQSCSSVNCQPLPIETAPPPGFTSAVVKCDKCGGSGTKVATLTFPTESVEAYSSSGYVVVSLAQPTQTPLGQSEQSQSNSISETDSTGSDASYTLNNHGASLSTNNSPESGDSAAQDSGNGSQASQDISNIGPMQPQTNNGGFVNDGDSSDETDTVVPGTRPLSETPTTGFHFFPSNSSPAGSDGQSSSSADDTGSSDTATAGDDTSYPVPSQKPGNSYAGDTSGGSSNGSGSYGNNSPSSENDTPSTGKPATNGSGDDSWGPDSPITVNSAGHIKTNVLTCVLANIASMFALLLLV</sequence>
<reference evidence="3" key="2">
    <citation type="submission" date="2020-05" db="EMBL/GenBank/DDBJ databases">
        <authorList>
            <person name="Kim H.-S."/>
            <person name="Proctor R.H."/>
            <person name="Brown D.W."/>
        </authorList>
    </citation>
    <scope>NUCLEOTIDE SEQUENCE</scope>
    <source>
        <strain evidence="3">NRRL 45417</strain>
    </source>
</reference>
<dbReference type="AlphaFoldDB" id="A0A8H4SXZ5"/>
<feature type="compositionally biased region" description="Low complexity" evidence="1">
    <location>
        <begin position="244"/>
        <end position="275"/>
    </location>
</feature>
<feature type="compositionally biased region" description="Low complexity" evidence="1">
    <location>
        <begin position="140"/>
        <end position="151"/>
    </location>
</feature>
<keyword evidence="2" id="KW-0732">Signal</keyword>
<dbReference type="EMBL" id="JABFAI010000278">
    <property type="protein sequence ID" value="KAF4947754.1"/>
    <property type="molecule type" value="Genomic_DNA"/>
</dbReference>
<keyword evidence="4" id="KW-1185">Reference proteome</keyword>
<evidence type="ECO:0000313" key="4">
    <source>
        <dbReference type="Proteomes" id="UP000604273"/>
    </source>
</evidence>
<feature type="chain" id="PRO_5034617424" evidence="2">
    <location>
        <begin position="20"/>
        <end position="365"/>
    </location>
</feature>
<name>A0A8H4SXZ5_9HYPO</name>